<keyword evidence="2" id="KW-1185">Reference proteome</keyword>
<reference evidence="1" key="1">
    <citation type="submission" date="2019-04" db="EMBL/GenBank/DDBJ databases">
        <title>Microbes associate with the intestines of laboratory mice.</title>
        <authorList>
            <person name="Navarre W."/>
            <person name="Wong E."/>
            <person name="Huang K."/>
            <person name="Tropini C."/>
            <person name="Ng K."/>
            <person name="Yu B."/>
        </authorList>
    </citation>
    <scope>NUCLEOTIDE SEQUENCE</scope>
    <source>
        <strain evidence="1">NM09_H32</strain>
    </source>
</reference>
<gene>
    <name evidence="1" type="ORF">E5336_03125</name>
</gene>
<comment type="caution">
    <text evidence="1">The sequence shown here is derived from an EMBL/GenBank/DDBJ whole genome shotgun (WGS) entry which is preliminary data.</text>
</comment>
<dbReference type="Proteomes" id="UP000308836">
    <property type="component" value="Unassembled WGS sequence"/>
</dbReference>
<name>A0AC61R9N7_9FIRM</name>
<dbReference type="EMBL" id="SRYG01000004">
    <property type="protein sequence ID" value="TGY66792.1"/>
    <property type="molecule type" value="Genomic_DNA"/>
</dbReference>
<evidence type="ECO:0000313" key="1">
    <source>
        <dbReference type="EMBL" id="TGY66792.1"/>
    </source>
</evidence>
<evidence type="ECO:0000313" key="2">
    <source>
        <dbReference type="Proteomes" id="UP000308836"/>
    </source>
</evidence>
<proteinExistence type="predicted"/>
<sequence length="244" mass="26981">MTNKNNDASKKMNETFGQYDATQNNASFSIAPDSEDDKPQPKKPDLSLKHDGIGNNDSPVQPPAMDTTKAQDKISEQIVHNEEPAPSKKMNESFGQYDAAGNKKVHSIAPNSEDDKPHPKKPDLRLKHDGIGNNDSPVQHPTHVVSPEQKEISDQIMAEEEKLQAMNNTIKEELDQMHTNVESYIDEVEDEYKEAGGLAGLAKEKAEQLKQAMEDDPKATLCDLGKKALIVIGAFSVLKAIFRH</sequence>
<organism evidence="1 2">
    <name type="scientific">Dubosiella muris</name>
    <dbReference type="NCBI Taxonomy" id="3038133"/>
    <lineage>
        <taxon>Bacteria</taxon>
        <taxon>Bacillati</taxon>
        <taxon>Bacillota</taxon>
        <taxon>Erysipelotrichia</taxon>
        <taxon>Erysipelotrichales</taxon>
        <taxon>Erysipelotrichaceae</taxon>
        <taxon>Dubosiella</taxon>
    </lineage>
</organism>
<accession>A0AC61R9N7</accession>
<protein>
    <submittedName>
        <fullName evidence="1">Uncharacterized protein</fullName>
    </submittedName>
</protein>